<keyword evidence="1" id="KW-0175">Coiled coil</keyword>
<reference evidence="2" key="2">
    <citation type="submission" date="2021-05" db="EMBL/GenBank/DDBJ databases">
        <authorList>
            <person name="Pain A."/>
        </authorList>
    </citation>
    <scope>NUCLEOTIDE SEQUENCE</scope>
    <source>
        <strain evidence="2">1802A</strain>
    </source>
</reference>
<name>A0AAD9GH28_BABDI</name>
<dbReference type="AlphaFoldDB" id="A0AAD9GH28"/>
<evidence type="ECO:0000313" key="2">
    <source>
        <dbReference type="EMBL" id="KAK1938380.1"/>
    </source>
</evidence>
<feature type="coiled-coil region" evidence="1">
    <location>
        <begin position="94"/>
        <end position="151"/>
    </location>
</feature>
<reference evidence="2" key="1">
    <citation type="journal article" date="2014" name="Nucleic Acids Res.">
        <title>The evolutionary dynamics of variant antigen genes in Babesia reveal a history of genomic innovation underlying host-parasite interaction.</title>
        <authorList>
            <person name="Jackson A.P."/>
            <person name="Otto T.D."/>
            <person name="Darby A."/>
            <person name="Ramaprasad A."/>
            <person name="Xia D."/>
            <person name="Echaide I.E."/>
            <person name="Farber M."/>
            <person name="Gahlot S."/>
            <person name="Gamble J."/>
            <person name="Gupta D."/>
            <person name="Gupta Y."/>
            <person name="Jackson L."/>
            <person name="Malandrin L."/>
            <person name="Malas T.B."/>
            <person name="Moussa E."/>
            <person name="Nair M."/>
            <person name="Reid A.J."/>
            <person name="Sanders M."/>
            <person name="Sharma J."/>
            <person name="Tracey A."/>
            <person name="Quail M.A."/>
            <person name="Weir W."/>
            <person name="Wastling J.M."/>
            <person name="Hall N."/>
            <person name="Willadsen P."/>
            <person name="Lingelbach K."/>
            <person name="Shiels B."/>
            <person name="Tait A."/>
            <person name="Berriman M."/>
            <person name="Allred D.R."/>
            <person name="Pain A."/>
        </authorList>
    </citation>
    <scope>NUCLEOTIDE SEQUENCE</scope>
    <source>
        <strain evidence="2">1802A</strain>
    </source>
</reference>
<organism evidence="2 3">
    <name type="scientific">Babesia divergens</name>
    <dbReference type="NCBI Taxonomy" id="32595"/>
    <lineage>
        <taxon>Eukaryota</taxon>
        <taxon>Sar</taxon>
        <taxon>Alveolata</taxon>
        <taxon>Apicomplexa</taxon>
        <taxon>Aconoidasida</taxon>
        <taxon>Piroplasmida</taxon>
        <taxon>Babesiidae</taxon>
        <taxon>Babesia</taxon>
    </lineage>
</organism>
<protein>
    <submittedName>
        <fullName evidence="2">Variant erythrocyte surface antigen-1 family protein</fullName>
    </submittedName>
</protein>
<comment type="caution">
    <text evidence="2">The sequence shown here is derived from an EMBL/GenBank/DDBJ whole genome shotgun (WGS) entry which is preliminary data.</text>
</comment>
<evidence type="ECO:0000256" key="1">
    <source>
        <dbReference type="SAM" id="Coils"/>
    </source>
</evidence>
<accession>A0AAD9GH28</accession>
<gene>
    <name evidence="2" type="ORF">X943_000723</name>
</gene>
<dbReference type="EMBL" id="JAHBMH010000024">
    <property type="protein sequence ID" value="KAK1938380.1"/>
    <property type="molecule type" value="Genomic_DNA"/>
</dbReference>
<evidence type="ECO:0000313" key="3">
    <source>
        <dbReference type="Proteomes" id="UP001195914"/>
    </source>
</evidence>
<proteinExistence type="predicted"/>
<sequence length="751" mass="82701">MATTTVADPGLLRCPKNLRECIDWIVCIEIQDKTDKLAKAVETALATNDAIQWVKTLSNVLAHFIGYNGSRQFQSSGIGRKPSEDFTDLSASEIKKLEDLVENALKEAKGVKDSALSGLLGRLSTGLENNANGLQTQATALKKNVDELNIKRTVSSKISPACTALKFYLNILNTGYVLSYSSQNAKWPDCKSGTPCCGKDPCPECQSGQCPDGGCCDACPQKKSAKIFLGMLPCLYWGLRILWVRCKDTVAWPDWSQKKITEALQLKTFLQAGGYDIAKLNAKNASEISSLLDSLFNGSNGTFDNIHKDVSEKYFSKILPSSSCSDSCPPSPSIVPTPKSQSHVYLKTVRSILLWLSGLPFSKGFNALLSHCERLCLATKNSVNSDEFLYYIHTCCFLLPISVLTAIQCPEGSKSFFPSSSEWESFCYPSDPSALFDMFLDCVRKVFVALKFLYLQCKLYPAQGGWGNCSYGKNCKTDGETSPSVPSGSSSDCDCPNKDIYLCTASGNPVHDHCKEGQKCLGFGSVFTPCSGSNAHSKPGKTSTEPCKSPCPHPLQAFLCSGSSTPHDPRSPFKPPEGFPKMGFKDHLPETARSGFSLYYVLEAFCKDSSAPFLRLLKFLTCVSRRPPSSLLELYAFFKKFSESTFLKSNFVNWIKREPGSYSYDGLKNALERLYGSEDSHSKSHPNDLRSLFGCNASTCGGYLYALTEDASDLFCEHFVDTYLSWICYLAEEFKKNLRSSKELLHFVLTA</sequence>
<keyword evidence="3" id="KW-1185">Reference proteome</keyword>
<dbReference type="Proteomes" id="UP001195914">
    <property type="component" value="Unassembled WGS sequence"/>
</dbReference>